<dbReference type="GO" id="GO:0032259">
    <property type="term" value="P:methylation"/>
    <property type="evidence" value="ECO:0007669"/>
    <property type="project" value="UniProtKB-KW"/>
</dbReference>
<name>A0AAV3SDZ1_HALDO</name>
<dbReference type="GO" id="GO:0008168">
    <property type="term" value="F:methyltransferase activity"/>
    <property type="evidence" value="ECO:0007669"/>
    <property type="project" value="UniProtKB-KW"/>
</dbReference>
<dbReference type="Proteomes" id="UP001500962">
    <property type="component" value="Unassembled WGS sequence"/>
</dbReference>
<keyword evidence="6" id="KW-1185">Reference proteome</keyword>
<reference evidence="4" key="3">
    <citation type="submission" date="2023-12" db="EMBL/GenBank/DDBJ databases">
        <authorList>
            <person name="Sun Q."/>
            <person name="Inoue M."/>
        </authorList>
    </citation>
    <scope>NUCLEOTIDE SEQUENCE</scope>
    <source>
        <strain evidence="4">JCM 12289</strain>
    </source>
</reference>
<evidence type="ECO:0000313" key="6">
    <source>
        <dbReference type="Proteomes" id="UP000830542"/>
    </source>
</evidence>
<dbReference type="GeneID" id="71761234"/>
<dbReference type="InterPro" id="IPR029063">
    <property type="entry name" value="SAM-dependent_MTases_sf"/>
</dbReference>
<dbReference type="EMBL" id="CP095005">
    <property type="protein sequence ID" value="UOO96117.1"/>
    <property type="molecule type" value="Genomic_DNA"/>
</dbReference>
<evidence type="ECO:0000259" key="3">
    <source>
        <dbReference type="Pfam" id="PF13649"/>
    </source>
</evidence>
<dbReference type="RefSeq" id="WP_244704569.1">
    <property type="nucleotide sequence ID" value="NZ_BAAADN010000009.1"/>
</dbReference>
<dbReference type="SUPFAM" id="SSF53335">
    <property type="entry name" value="S-adenosyl-L-methionine-dependent methyltransferases"/>
    <property type="match status" value="1"/>
</dbReference>
<keyword evidence="2" id="KW-0808">Transferase</keyword>
<organism evidence="4 7">
    <name type="scientific">Halococcus dombrowskii</name>
    <dbReference type="NCBI Taxonomy" id="179637"/>
    <lineage>
        <taxon>Archaea</taxon>
        <taxon>Methanobacteriati</taxon>
        <taxon>Methanobacteriota</taxon>
        <taxon>Stenosarchaea group</taxon>
        <taxon>Halobacteria</taxon>
        <taxon>Halobacteriales</taxon>
        <taxon>Halococcaceae</taxon>
        <taxon>Halococcus</taxon>
    </lineage>
</organism>
<evidence type="ECO:0000313" key="5">
    <source>
        <dbReference type="EMBL" id="UOO96117.1"/>
    </source>
</evidence>
<keyword evidence="1 5" id="KW-0489">Methyltransferase</keyword>
<dbReference type="AlphaFoldDB" id="A0AAV3SDZ1"/>
<dbReference type="CDD" id="cd02440">
    <property type="entry name" value="AdoMet_MTases"/>
    <property type="match status" value="1"/>
</dbReference>
<proteinExistence type="predicted"/>
<dbReference type="InterPro" id="IPR041698">
    <property type="entry name" value="Methyltransf_25"/>
</dbReference>
<dbReference type="Pfam" id="PF13649">
    <property type="entry name" value="Methyltransf_25"/>
    <property type="match status" value="1"/>
</dbReference>
<dbReference type="Proteomes" id="UP000830542">
    <property type="component" value="Chromosome"/>
</dbReference>
<evidence type="ECO:0000256" key="2">
    <source>
        <dbReference type="ARBA" id="ARBA00022679"/>
    </source>
</evidence>
<reference evidence="4" key="1">
    <citation type="journal article" date="2014" name="Int. J. Syst. Evol. Microbiol.">
        <title>Complete genome sequence of Corynebacterium casei LMG S-19264T (=DSM 44701T), isolated from a smear-ripened cheese.</title>
        <authorList>
            <consortium name="US DOE Joint Genome Institute (JGI-PGF)"/>
            <person name="Walter F."/>
            <person name="Albersmeier A."/>
            <person name="Kalinowski J."/>
            <person name="Ruckert C."/>
        </authorList>
    </citation>
    <scope>NUCLEOTIDE SEQUENCE</scope>
    <source>
        <strain evidence="4">JCM 12289</strain>
    </source>
</reference>
<gene>
    <name evidence="4" type="ORF">GCM10008985_05920</name>
    <name evidence="5" type="ORF">MUK72_05260</name>
</gene>
<dbReference type="PANTHER" id="PTHR43861">
    <property type="entry name" value="TRANS-ACONITATE 2-METHYLTRANSFERASE-RELATED"/>
    <property type="match status" value="1"/>
</dbReference>
<evidence type="ECO:0000313" key="7">
    <source>
        <dbReference type="Proteomes" id="UP001500962"/>
    </source>
</evidence>
<dbReference type="KEGG" id="hdo:MUK72_05260"/>
<accession>A0AAV3SDZ1</accession>
<dbReference type="Gene3D" id="3.40.50.150">
    <property type="entry name" value="Vaccinia Virus protein VP39"/>
    <property type="match status" value="1"/>
</dbReference>
<dbReference type="EMBL" id="BAAADN010000009">
    <property type="protein sequence ID" value="GAA0453017.1"/>
    <property type="molecule type" value="Genomic_DNA"/>
</dbReference>
<sequence length="232" mass="24880">MTDERASGEGGDGASEAQNFYGRWARLYDTIATLPGIGSWRERAIEGLALSPGDTVVEMGCGTGANLPYLREAVGSEGTIVGVDFTRGMLDRARKRIAAAGWTNVHLVHGDATAPPIERADAVLASFVVGMLADPAAVVEDWLALVRSDGRVALLDATRSTRTSAKPLDAAFRLFVAASAPPTRQLHYSTPPWKPLDERVTAARRPLEERAEDYDSTEFALGFVRLASGRVP</sequence>
<dbReference type="PANTHER" id="PTHR43861:SF1">
    <property type="entry name" value="TRANS-ACONITATE 2-METHYLTRANSFERASE"/>
    <property type="match status" value="1"/>
</dbReference>
<protein>
    <submittedName>
        <fullName evidence="5">Methyltransferase domain-containing protein</fullName>
    </submittedName>
</protein>
<reference evidence="5" key="2">
    <citation type="submission" date="2022-04" db="EMBL/GenBank/DDBJ databases">
        <title>Sequencing and genomic assembly of Halococcus dombrowskii.</title>
        <authorList>
            <person name="Lim S.W."/>
            <person name="MacLea K.S."/>
        </authorList>
    </citation>
    <scope>NUCLEOTIDE SEQUENCE</scope>
    <source>
        <strain evidence="5">H4</strain>
    </source>
</reference>
<evidence type="ECO:0000256" key="1">
    <source>
        <dbReference type="ARBA" id="ARBA00022603"/>
    </source>
</evidence>
<evidence type="ECO:0000313" key="4">
    <source>
        <dbReference type="EMBL" id="GAA0453017.1"/>
    </source>
</evidence>
<feature type="domain" description="Methyltransferase" evidence="3">
    <location>
        <begin position="56"/>
        <end position="150"/>
    </location>
</feature>